<feature type="domain" description="HTH cro/C1-type" evidence="1">
    <location>
        <begin position="20"/>
        <end position="54"/>
    </location>
</feature>
<evidence type="ECO:0000313" key="2">
    <source>
        <dbReference type="EMBL" id="MFC5750591.1"/>
    </source>
</evidence>
<sequence length="264" mass="29401">MTRQKRANVSPMLLAFGKQLRRYREAKGLSQEAAGQRVPVTGQYVGLVEKGKSRCTREFAATMDHELEAGGTLLALWDDLVKSPAWPTWFDWHAIEGEALMLVSYSLSLVHGLLQTPEYAAAMLKGDRDAVEARMSRQQILMREDPPPPDCVFLIDSCALHREVGSPEIMRGQLQHLIALIEKGVPIQVVPSEGTHMGNMGSFTLATLEDLQEVVYVETAARGFTMADPEDLVAFRKALQEIQACALPVRQSIDELARTVEKWK</sequence>
<evidence type="ECO:0000313" key="3">
    <source>
        <dbReference type="Proteomes" id="UP001596074"/>
    </source>
</evidence>
<dbReference type="EMBL" id="JBHSON010000055">
    <property type="protein sequence ID" value="MFC5750591.1"/>
    <property type="molecule type" value="Genomic_DNA"/>
</dbReference>
<dbReference type="CDD" id="cd00093">
    <property type="entry name" value="HTH_XRE"/>
    <property type="match status" value="1"/>
</dbReference>
<dbReference type="RefSeq" id="WP_378286342.1">
    <property type="nucleotide sequence ID" value="NZ_JBHSON010000055.1"/>
</dbReference>
<name>A0ABW1A7P9_9ACTN</name>
<protein>
    <submittedName>
        <fullName evidence="2">Scr1 family TA system antitoxin-like transcriptional regulator</fullName>
    </submittedName>
</protein>
<dbReference type="SUPFAM" id="SSF47413">
    <property type="entry name" value="lambda repressor-like DNA-binding domains"/>
    <property type="match status" value="1"/>
</dbReference>
<dbReference type="PROSITE" id="PS50943">
    <property type="entry name" value="HTH_CROC1"/>
    <property type="match status" value="1"/>
</dbReference>
<dbReference type="InterPro" id="IPR043917">
    <property type="entry name" value="DUF5753"/>
</dbReference>
<comment type="caution">
    <text evidence="2">The sequence shown here is derived from an EMBL/GenBank/DDBJ whole genome shotgun (WGS) entry which is preliminary data.</text>
</comment>
<dbReference type="Pfam" id="PF13560">
    <property type="entry name" value="HTH_31"/>
    <property type="match status" value="1"/>
</dbReference>
<accession>A0ABW1A7P9</accession>
<dbReference type="Pfam" id="PF19054">
    <property type="entry name" value="DUF5753"/>
    <property type="match status" value="1"/>
</dbReference>
<gene>
    <name evidence="2" type="ORF">ACFPZN_33620</name>
</gene>
<proteinExistence type="predicted"/>
<evidence type="ECO:0000259" key="1">
    <source>
        <dbReference type="PROSITE" id="PS50943"/>
    </source>
</evidence>
<dbReference type="SMART" id="SM00530">
    <property type="entry name" value="HTH_XRE"/>
    <property type="match status" value="1"/>
</dbReference>
<organism evidence="2 3">
    <name type="scientific">Actinomadura rugatobispora</name>
    <dbReference type="NCBI Taxonomy" id="1994"/>
    <lineage>
        <taxon>Bacteria</taxon>
        <taxon>Bacillati</taxon>
        <taxon>Actinomycetota</taxon>
        <taxon>Actinomycetes</taxon>
        <taxon>Streptosporangiales</taxon>
        <taxon>Thermomonosporaceae</taxon>
        <taxon>Actinomadura</taxon>
    </lineage>
</organism>
<dbReference type="InterPro" id="IPR010982">
    <property type="entry name" value="Lambda_DNA-bd_dom_sf"/>
</dbReference>
<dbReference type="InterPro" id="IPR001387">
    <property type="entry name" value="Cro/C1-type_HTH"/>
</dbReference>
<keyword evidence="3" id="KW-1185">Reference proteome</keyword>
<reference evidence="3" key="1">
    <citation type="journal article" date="2019" name="Int. J. Syst. Evol. Microbiol.">
        <title>The Global Catalogue of Microorganisms (GCM) 10K type strain sequencing project: providing services to taxonomists for standard genome sequencing and annotation.</title>
        <authorList>
            <consortium name="The Broad Institute Genomics Platform"/>
            <consortium name="The Broad Institute Genome Sequencing Center for Infectious Disease"/>
            <person name="Wu L."/>
            <person name="Ma J."/>
        </authorList>
    </citation>
    <scope>NUCLEOTIDE SEQUENCE [LARGE SCALE GENOMIC DNA]</scope>
    <source>
        <strain evidence="3">KCTC 42087</strain>
    </source>
</reference>
<dbReference type="Gene3D" id="1.10.260.40">
    <property type="entry name" value="lambda repressor-like DNA-binding domains"/>
    <property type="match status" value="1"/>
</dbReference>
<dbReference type="Proteomes" id="UP001596074">
    <property type="component" value="Unassembled WGS sequence"/>
</dbReference>